<keyword evidence="3" id="KW-1185">Reference proteome</keyword>
<evidence type="ECO:0000313" key="3">
    <source>
        <dbReference type="Proteomes" id="UP000240461"/>
    </source>
</evidence>
<name>A0A0G2Y323_9VIRU</name>
<dbReference type="KEGG" id="vg:80513963"/>
<evidence type="ECO:0000313" key="2">
    <source>
        <dbReference type="EMBL" id="AKI80165.1"/>
    </source>
</evidence>
<proteinExistence type="predicted"/>
<sequence length="472" mass="55192">MSEKWVNEFVPEATTETEVISNIQKLPPIIDIDDAEMWCDEDGNPYHIRIRGERNINGIYFSIADVGKIFGKPNLKIYIMRNNKKYLPGTDYKFFYMNKNIIDKTKLLKTNSLKQSGKKSGSKTPKKQYISENKIKQSKKKNVLKVIYLTYYGLIKFLMSVNTTKNYDRCRKFQQWACEKLFAIQFGTDDQKKELVANVLGVSIKDVKTVFNKTANTFPCIYLFSIGTVKNLRKMLNIPNNISDDLYVYKWGLTDDIERRAGQHNRNFQKEFKGCHVKVELVYFGLIDPQYLSKAEKDLKEIIEDRKHNLVCNSHKELAIIPNGKSMNVLKKDYDRISIQYSGHLKNLAAKLTKAQEKIIYLEEKHSEKISSLNKDMVRLEEKYSDKIKHLNKDIEHLKDKHLDVLKSLNKDIELVKIVKHTEFLEEKHSKEILQKDLSDAIRKIRSLEKKLDKSNKENKILSMKFSKKSTK</sequence>
<accession>A0A0G2Y323</accession>
<organism evidence="2 3">
    <name type="scientific">Acanthamoeba polyphaga mimivirus Kroon</name>
    <dbReference type="NCBI Taxonomy" id="3069720"/>
    <lineage>
        <taxon>Viruses</taxon>
        <taxon>Varidnaviria</taxon>
        <taxon>Bamfordvirae</taxon>
        <taxon>Nucleocytoviricota</taxon>
        <taxon>Megaviricetes</taxon>
        <taxon>Imitervirales</taxon>
        <taxon>Mimiviridae</taxon>
        <taxon>Megamimivirinae</taxon>
        <taxon>Mimivirus</taxon>
        <taxon>Mimivirus lagoaense</taxon>
    </lineage>
</organism>
<feature type="coiled-coil region" evidence="1">
    <location>
        <begin position="345"/>
        <end position="401"/>
    </location>
</feature>
<keyword evidence="1" id="KW-0175">Coiled coil</keyword>
<feature type="coiled-coil region" evidence="1">
    <location>
        <begin position="431"/>
        <end position="465"/>
    </location>
</feature>
<evidence type="ECO:0008006" key="4">
    <source>
        <dbReference type="Google" id="ProtNLM"/>
    </source>
</evidence>
<dbReference type="EMBL" id="KM982402">
    <property type="protein sequence ID" value="AKI80165.1"/>
    <property type="molecule type" value="Genomic_DNA"/>
</dbReference>
<evidence type="ECO:0000256" key="1">
    <source>
        <dbReference type="SAM" id="Coils"/>
    </source>
</evidence>
<reference evidence="2 3" key="1">
    <citation type="submission" date="2014-10" db="EMBL/GenBank/DDBJ databases">
        <title>Pan-genome analysis of Brazilian lineage A amoebal mimiviruses.</title>
        <authorList>
            <person name="Assis F.L."/>
            <person name="Abrahao J.S."/>
            <person name="Kroon E.G."/>
            <person name="Dornas F.P."/>
            <person name="Andrade K.R."/>
            <person name="Borato P.V.M."/>
            <person name="Pilotto M.R."/>
            <person name="Benamar S."/>
            <person name="LaScola B."/>
            <person name="Colson P."/>
        </authorList>
    </citation>
    <scope>NUCLEOTIDE SEQUENCE [LARGE SCALE GENOMIC DNA]</scope>
    <source>
        <strain evidence="2 3">Kroon</strain>
    </source>
</reference>
<protein>
    <recommendedName>
        <fullName evidence="4">Bro-N domain-containing protein</fullName>
    </recommendedName>
</protein>
<dbReference type="Proteomes" id="UP000240461">
    <property type="component" value="Segment"/>
</dbReference>